<accession>A0A8S1K5S3</accession>
<protein>
    <submittedName>
        <fullName evidence="1">Uncharacterized protein</fullName>
    </submittedName>
</protein>
<dbReference type="Proteomes" id="UP000688137">
    <property type="component" value="Unassembled WGS sequence"/>
</dbReference>
<evidence type="ECO:0000313" key="2">
    <source>
        <dbReference type="Proteomes" id="UP000688137"/>
    </source>
</evidence>
<comment type="caution">
    <text evidence="1">The sequence shown here is derived from an EMBL/GenBank/DDBJ whole genome shotgun (WGS) entry which is preliminary data.</text>
</comment>
<keyword evidence="2" id="KW-1185">Reference proteome</keyword>
<dbReference type="EMBL" id="CAJJDM010000012">
    <property type="protein sequence ID" value="CAD8050639.1"/>
    <property type="molecule type" value="Genomic_DNA"/>
</dbReference>
<evidence type="ECO:0000313" key="1">
    <source>
        <dbReference type="EMBL" id="CAD8050639.1"/>
    </source>
</evidence>
<gene>
    <name evidence="1" type="ORF">PPRIM_AZ9-3.1.T0170158</name>
</gene>
<dbReference type="AlphaFoldDB" id="A0A8S1K5S3"/>
<name>A0A8S1K5S3_PARPR</name>
<proteinExistence type="predicted"/>
<organism evidence="1 2">
    <name type="scientific">Paramecium primaurelia</name>
    <dbReference type="NCBI Taxonomy" id="5886"/>
    <lineage>
        <taxon>Eukaryota</taxon>
        <taxon>Sar</taxon>
        <taxon>Alveolata</taxon>
        <taxon>Ciliophora</taxon>
        <taxon>Intramacronucleata</taxon>
        <taxon>Oligohymenophorea</taxon>
        <taxon>Peniculida</taxon>
        <taxon>Parameciidae</taxon>
        <taxon>Paramecium</taxon>
    </lineage>
</organism>
<reference evidence="1" key="1">
    <citation type="submission" date="2021-01" db="EMBL/GenBank/DDBJ databases">
        <authorList>
            <consortium name="Genoscope - CEA"/>
            <person name="William W."/>
        </authorList>
    </citation>
    <scope>NUCLEOTIDE SEQUENCE</scope>
</reference>
<sequence>MISRLFSNHIRGVMTYLLNFLLLNMKQKNTKRKLPIQKMSIQFSTFSNYQQENINMIILVKRFKASHTYLDDVELILKRKITNQLNELIIWNIFLQKEINQLSINML</sequence>